<gene>
    <name evidence="1" type="ORF">G9444_0690</name>
</gene>
<dbReference type="SUPFAM" id="SSF88697">
    <property type="entry name" value="PUA domain-like"/>
    <property type="match status" value="1"/>
</dbReference>
<reference evidence="1 2" key="1">
    <citation type="submission" date="2020-03" db="EMBL/GenBank/DDBJ databases">
        <title>Screen low temperature-resistant strains for efficient degradation of petroleum hydrocarbons under the low temperature.</title>
        <authorList>
            <person name="Wang Y."/>
            <person name="Chen J."/>
        </authorList>
    </citation>
    <scope>NUCLEOTIDE SEQUENCE [LARGE SCALE GENOMIC DNA]</scope>
    <source>
        <strain evidence="1 2">KB1</strain>
    </source>
</reference>
<evidence type="ECO:0000313" key="2">
    <source>
        <dbReference type="Proteomes" id="UP000502345"/>
    </source>
</evidence>
<accession>A0A6G9CLZ4</accession>
<organism evidence="1 2">
    <name type="scientific">Rhodococcus erythropolis</name>
    <name type="common">Arthrobacter picolinophilus</name>
    <dbReference type="NCBI Taxonomy" id="1833"/>
    <lineage>
        <taxon>Bacteria</taxon>
        <taxon>Bacillati</taxon>
        <taxon>Actinomycetota</taxon>
        <taxon>Actinomycetes</taxon>
        <taxon>Mycobacteriales</taxon>
        <taxon>Nocardiaceae</taxon>
        <taxon>Rhodococcus</taxon>
        <taxon>Rhodococcus erythropolis group</taxon>
    </lineage>
</organism>
<dbReference type="EMBL" id="CP050124">
    <property type="protein sequence ID" value="QIP37934.1"/>
    <property type="molecule type" value="Genomic_DNA"/>
</dbReference>
<sequence>MDNANMTTGAPAQTVHFHQKHYTAVVSGAKVSTVRWREDIHEGPAIFIFDNHPTARPLTGQVTAVETYDLAHLSPLAARQPPGTDMTNFARQLRVNYYPEMPEDAVVQVVVIATGHHGDSSLPTT</sequence>
<protein>
    <recommendedName>
        <fullName evidence="3">ASCH domain-containing protein</fullName>
    </recommendedName>
</protein>
<proteinExistence type="predicted"/>
<dbReference type="Proteomes" id="UP000502345">
    <property type="component" value="Chromosome"/>
</dbReference>
<dbReference type="RefSeq" id="WP_191908653.1">
    <property type="nucleotide sequence ID" value="NZ_JOIL01000001.1"/>
</dbReference>
<dbReference type="InterPro" id="IPR015947">
    <property type="entry name" value="PUA-like_sf"/>
</dbReference>
<evidence type="ECO:0000313" key="1">
    <source>
        <dbReference type="EMBL" id="QIP37934.1"/>
    </source>
</evidence>
<dbReference type="AlphaFoldDB" id="A0A6G9CLZ4"/>
<name>A0A6G9CLZ4_RHOER</name>
<evidence type="ECO:0008006" key="3">
    <source>
        <dbReference type="Google" id="ProtNLM"/>
    </source>
</evidence>